<gene>
    <name evidence="2" type="ORF">Z518_04470</name>
</gene>
<dbReference type="RefSeq" id="XP_013273630.1">
    <property type="nucleotide sequence ID" value="XM_013418176.1"/>
</dbReference>
<sequence length="324" mass="36074">MTVALPQVQRLQRSDTASIINAIIKDGCCIVKGFTDLETIEAANTEVKPYLEADKPWKVQSHSRGKKPPPLLSNQQGDLFPPETRRCPNLVGRSPTARNKWLVDPLIRAVNATFIDKTTSNYYGETKHTYTSEAVCSIAMTFDIGPGAKAQRLHRDDKNYHVDHQDQTQTGYKVGSDVLVGFLIAGVTTTYENGATLAIPGSHLWSGDRVPHLHEVTYAEMEPGDMWIMLGGLYHAGGANITQSERRIVHGFFFTRGYHRQEENAYLANAPEDVLTWTPEAQKAMGFTLSSPNIGFVLFRTPLQYFKGEGGDEFGDFDPSQEKH</sequence>
<dbReference type="GeneID" id="25292541"/>
<dbReference type="Proteomes" id="UP000053617">
    <property type="component" value="Unassembled WGS sequence"/>
</dbReference>
<name>A0A0D2ILC2_9EURO</name>
<evidence type="ECO:0000313" key="3">
    <source>
        <dbReference type="Proteomes" id="UP000053617"/>
    </source>
</evidence>
<dbReference type="Gene3D" id="2.60.120.620">
    <property type="entry name" value="q2cbj1_9rhob like domain"/>
    <property type="match status" value="1"/>
</dbReference>
<dbReference type="InterPro" id="IPR008775">
    <property type="entry name" value="Phytyl_CoA_dOase-like"/>
</dbReference>
<dbReference type="EMBL" id="KN847477">
    <property type="protein sequence ID" value="KIX06494.1"/>
    <property type="molecule type" value="Genomic_DNA"/>
</dbReference>
<protein>
    <recommendedName>
        <fullName evidence="4">Phytanoyl-CoA dioxygenase family protein</fullName>
    </recommendedName>
</protein>
<evidence type="ECO:0000256" key="1">
    <source>
        <dbReference type="SAM" id="MobiDB-lite"/>
    </source>
</evidence>
<dbReference type="AlphaFoldDB" id="A0A0D2ILC2"/>
<organism evidence="2 3">
    <name type="scientific">Rhinocladiella mackenziei CBS 650.93</name>
    <dbReference type="NCBI Taxonomy" id="1442369"/>
    <lineage>
        <taxon>Eukaryota</taxon>
        <taxon>Fungi</taxon>
        <taxon>Dikarya</taxon>
        <taxon>Ascomycota</taxon>
        <taxon>Pezizomycotina</taxon>
        <taxon>Eurotiomycetes</taxon>
        <taxon>Chaetothyriomycetidae</taxon>
        <taxon>Chaetothyriales</taxon>
        <taxon>Herpotrichiellaceae</taxon>
        <taxon>Rhinocladiella</taxon>
    </lineage>
</organism>
<proteinExistence type="predicted"/>
<reference evidence="2 3" key="1">
    <citation type="submission" date="2015-01" db="EMBL/GenBank/DDBJ databases">
        <title>The Genome Sequence of Rhinocladiella mackenzie CBS 650.93.</title>
        <authorList>
            <consortium name="The Broad Institute Genomics Platform"/>
            <person name="Cuomo C."/>
            <person name="de Hoog S."/>
            <person name="Gorbushina A."/>
            <person name="Stielow B."/>
            <person name="Teixiera M."/>
            <person name="Abouelleil A."/>
            <person name="Chapman S.B."/>
            <person name="Priest M."/>
            <person name="Young S.K."/>
            <person name="Wortman J."/>
            <person name="Nusbaum C."/>
            <person name="Birren B."/>
        </authorList>
    </citation>
    <scope>NUCLEOTIDE SEQUENCE [LARGE SCALE GENOMIC DNA]</scope>
    <source>
        <strain evidence="2 3">CBS 650.93</strain>
    </source>
</reference>
<dbReference type="OrthoDB" id="445007at2759"/>
<feature type="region of interest" description="Disordered" evidence="1">
    <location>
        <begin position="58"/>
        <end position="91"/>
    </location>
</feature>
<dbReference type="STRING" id="1442369.A0A0D2ILC2"/>
<dbReference type="VEuPathDB" id="FungiDB:Z518_04470"/>
<keyword evidence="3" id="KW-1185">Reference proteome</keyword>
<dbReference type="Pfam" id="PF05721">
    <property type="entry name" value="PhyH"/>
    <property type="match status" value="1"/>
</dbReference>
<evidence type="ECO:0000313" key="2">
    <source>
        <dbReference type="EMBL" id="KIX06494.1"/>
    </source>
</evidence>
<dbReference type="HOGENOM" id="CLU_047725_0_1_1"/>
<dbReference type="SUPFAM" id="SSF51197">
    <property type="entry name" value="Clavaminate synthase-like"/>
    <property type="match status" value="1"/>
</dbReference>
<evidence type="ECO:0008006" key="4">
    <source>
        <dbReference type="Google" id="ProtNLM"/>
    </source>
</evidence>
<accession>A0A0D2ILC2</accession>